<evidence type="ECO:0000256" key="5">
    <source>
        <dbReference type="ARBA" id="ARBA00038268"/>
    </source>
</evidence>
<dbReference type="EMBL" id="CACRXK020000003">
    <property type="protein sequence ID" value="CAB3976596.1"/>
    <property type="molecule type" value="Genomic_DNA"/>
</dbReference>
<evidence type="ECO:0000256" key="1">
    <source>
        <dbReference type="ARBA" id="ARBA00004141"/>
    </source>
</evidence>
<feature type="transmembrane region" description="Helical" evidence="7">
    <location>
        <begin position="422"/>
        <end position="440"/>
    </location>
</feature>
<dbReference type="OrthoDB" id="420606at2759"/>
<reference evidence="8" key="1">
    <citation type="submission" date="2020-04" db="EMBL/GenBank/DDBJ databases">
        <authorList>
            <person name="Alioto T."/>
            <person name="Alioto T."/>
            <person name="Gomez Garrido J."/>
        </authorList>
    </citation>
    <scope>NUCLEOTIDE SEQUENCE</scope>
    <source>
        <strain evidence="8">A484AB</strain>
    </source>
</reference>
<dbReference type="PANTHER" id="PTHR13285:SF18">
    <property type="entry name" value="PROTEIN-CYSTEINE N-PALMITOYLTRANSFERASE RASP"/>
    <property type="match status" value="1"/>
</dbReference>
<feature type="transmembrane region" description="Helical" evidence="7">
    <location>
        <begin position="521"/>
        <end position="545"/>
    </location>
</feature>
<feature type="transmembrane region" description="Helical" evidence="7">
    <location>
        <begin position="343"/>
        <end position="363"/>
    </location>
</feature>
<dbReference type="AlphaFoldDB" id="A0A6S7FL15"/>
<keyword evidence="9" id="KW-1185">Reference proteome</keyword>
<dbReference type="InterPro" id="IPR051085">
    <property type="entry name" value="MB_O-acyltransferase"/>
</dbReference>
<protein>
    <submittedName>
        <fullName evidence="8">Uncharacterized protein</fullName>
    </submittedName>
</protein>
<feature type="transmembrane region" description="Helical" evidence="7">
    <location>
        <begin position="301"/>
        <end position="323"/>
    </location>
</feature>
<dbReference type="Proteomes" id="UP001152795">
    <property type="component" value="Unassembled WGS sequence"/>
</dbReference>
<name>A0A6S7FL15_PARCT</name>
<feature type="transmembrane region" description="Helical" evidence="7">
    <location>
        <begin position="179"/>
        <end position="198"/>
    </location>
</feature>
<accession>A0A6S7FL15</accession>
<feature type="transmembrane region" description="Helical" evidence="7">
    <location>
        <begin position="488"/>
        <end position="509"/>
    </location>
</feature>
<evidence type="ECO:0000256" key="3">
    <source>
        <dbReference type="ARBA" id="ARBA00022989"/>
    </source>
</evidence>
<comment type="subcellular location">
    <subcellularLocation>
        <location evidence="1">Membrane</location>
        <topology evidence="1">Multi-pass membrane protein</topology>
    </subcellularLocation>
</comment>
<feature type="transmembrane region" description="Helical" evidence="7">
    <location>
        <begin position="446"/>
        <end position="467"/>
    </location>
</feature>
<evidence type="ECO:0000313" key="8">
    <source>
        <dbReference type="EMBL" id="CAB3976596.1"/>
    </source>
</evidence>
<keyword evidence="2 7" id="KW-0812">Transmembrane</keyword>
<organism evidence="8 9">
    <name type="scientific">Paramuricea clavata</name>
    <name type="common">Red gorgonian</name>
    <name type="synonym">Violescent sea-whip</name>
    <dbReference type="NCBI Taxonomy" id="317549"/>
    <lineage>
        <taxon>Eukaryota</taxon>
        <taxon>Metazoa</taxon>
        <taxon>Cnidaria</taxon>
        <taxon>Anthozoa</taxon>
        <taxon>Octocorallia</taxon>
        <taxon>Malacalcyonacea</taxon>
        <taxon>Plexauridae</taxon>
        <taxon>Paramuricea</taxon>
    </lineage>
</organism>
<evidence type="ECO:0000256" key="6">
    <source>
        <dbReference type="SAM" id="MobiDB-lite"/>
    </source>
</evidence>
<evidence type="ECO:0000256" key="4">
    <source>
        <dbReference type="ARBA" id="ARBA00023136"/>
    </source>
</evidence>
<evidence type="ECO:0000256" key="7">
    <source>
        <dbReference type="SAM" id="Phobius"/>
    </source>
</evidence>
<feature type="transmembrane region" description="Helical" evidence="7">
    <location>
        <begin position="141"/>
        <end position="159"/>
    </location>
</feature>
<keyword evidence="3 7" id="KW-1133">Transmembrane helix</keyword>
<feature type="transmembrane region" description="Helical" evidence="7">
    <location>
        <begin position="58"/>
        <end position="78"/>
    </location>
</feature>
<comment type="caution">
    <text evidence="8">The sequence shown here is derived from an EMBL/GenBank/DDBJ whole genome shotgun (WGS) entry which is preliminary data.</text>
</comment>
<dbReference type="InterPro" id="IPR004299">
    <property type="entry name" value="MBOAT_fam"/>
</dbReference>
<sequence length="561" mass="64769">MGIKEKEKLSSQTVEKDKLSSQTVEKDNAVDNNTKVKNQEVVRAKIGAEGELPFIEKIVYFSIYSYFLATAAYKIYLFPLEKPEELYSEDFDDGWTFLGRKRDKSDFEWQFWIGQAINLIIASSLHSFGNRLVSWLYPQHRMLFFAMFQLGFLSISIGWKPTLVFVAHNVLYYIAGRTRSTLFCWFVGLALVVSFISVDRLMHLQFYTFSKNTNEGDFVLFTSLMCQLRGMSFCLDCCLSGAKKDKGNANGNEDKDEVKYGFIDLLGYNFYLPLFCNGPVVLYDEFYKQVNKPPKPLSREVLASFLWDAIRTLFWYIVMELGYHFLYINSLARDPYLVENVPVLMSTGLMYILVLLFSIKYVVFYRVAGMYSRLDGISPPDIPKCVLNIYSFTVMWKTFDKGLHHWIMKYIYIPLGGSKHGIFRQVISSVATFAYVYYWHGAYDYLLYWAVLQWFGVFLEAMAAKLLKTKTLQHLEYDILSPSATRRLHAIGGGITIVAAILSNCVFLVSHQSVLAYLKAVFIKGGIWTILRFAMVTYCLVQVIMEVELRTKEDKNSKKNL</sequence>
<dbReference type="GO" id="GO:0016020">
    <property type="term" value="C:membrane"/>
    <property type="evidence" value="ECO:0007669"/>
    <property type="project" value="UniProtKB-SubCell"/>
</dbReference>
<dbReference type="GO" id="GO:0005783">
    <property type="term" value="C:endoplasmic reticulum"/>
    <property type="evidence" value="ECO:0007669"/>
    <property type="project" value="TreeGrafter"/>
</dbReference>
<keyword evidence="4 7" id="KW-0472">Membrane</keyword>
<comment type="similarity">
    <text evidence="5">Belongs to the membrane-bound acyltransferase family. HHAT subfamily.</text>
</comment>
<proteinExistence type="inferred from homology"/>
<dbReference type="GO" id="GO:0016409">
    <property type="term" value="F:palmitoyltransferase activity"/>
    <property type="evidence" value="ECO:0007669"/>
    <property type="project" value="TreeGrafter"/>
</dbReference>
<gene>
    <name evidence="8" type="ORF">PACLA_8A002287</name>
</gene>
<feature type="region of interest" description="Disordered" evidence="6">
    <location>
        <begin position="1"/>
        <end position="26"/>
    </location>
</feature>
<evidence type="ECO:0000256" key="2">
    <source>
        <dbReference type="ARBA" id="ARBA00022692"/>
    </source>
</evidence>
<dbReference type="Pfam" id="PF03062">
    <property type="entry name" value="MBOAT"/>
    <property type="match status" value="1"/>
</dbReference>
<dbReference type="PANTHER" id="PTHR13285">
    <property type="entry name" value="ACYLTRANSFERASE"/>
    <property type="match status" value="1"/>
</dbReference>
<evidence type="ECO:0000313" key="9">
    <source>
        <dbReference type="Proteomes" id="UP001152795"/>
    </source>
</evidence>